<dbReference type="InterPro" id="IPR001680">
    <property type="entry name" value="WD40_rpt"/>
</dbReference>
<evidence type="ECO:0000256" key="1">
    <source>
        <dbReference type="ARBA" id="ARBA00004604"/>
    </source>
</evidence>
<dbReference type="Gene3D" id="2.130.10.10">
    <property type="entry name" value="YVTN repeat-like/Quinoprotein amine dehydrogenase"/>
    <property type="match status" value="2"/>
</dbReference>
<feature type="compositionally biased region" description="Polar residues" evidence="9">
    <location>
        <begin position="173"/>
        <end position="185"/>
    </location>
</feature>
<dbReference type="InterPro" id="IPR011047">
    <property type="entry name" value="Quinoprotein_ADH-like_sf"/>
</dbReference>
<evidence type="ECO:0000256" key="4">
    <source>
        <dbReference type="ARBA" id="ARBA00022574"/>
    </source>
</evidence>
<proteinExistence type="predicted"/>
<dbReference type="CDD" id="cd23952">
    <property type="entry name" value="Utp17_CTD"/>
    <property type="match status" value="1"/>
</dbReference>
<comment type="subcellular location">
    <subcellularLocation>
        <location evidence="1">Nucleus</location>
        <location evidence="1">Nucleolus</location>
    </subcellularLocation>
</comment>
<dbReference type="OrthoDB" id="4096at2759"/>
<keyword evidence="7" id="KW-0539">Nucleus</keyword>
<keyword evidence="11" id="KW-1185">Reference proteome</keyword>
<dbReference type="PANTHER" id="PTHR44215:SF1">
    <property type="entry name" value="WD REPEAT-CONTAINING PROTEIN 75"/>
    <property type="match status" value="1"/>
</dbReference>
<keyword evidence="3" id="KW-0698">rRNA processing</keyword>
<evidence type="ECO:0000256" key="6">
    <source>
        <dbReference type="ARBA" id="ARBA00023163"/>
    </source>
</evidence>
<dbReference type="GO" id="GO:0006364">
    <property type="term" value="P:rRNA processing"/>
    <property type="evidence" value="ECO:0007669"/>
    <property type="project" value="UniProtKB-KW"/>
</dbReference>
<feature type="compositionally biased region" description="Basic and acidic residues" evidence="9">
    <location>
        <begin position="153"/>
        <end position="164"/>
    </location>
</feature>
<name>A0A9P8HZR3_9PEZI</name>
<keyword evidence="2" id="KW-0690">Ribosome biogenesis</keyword>
<feature type="compositionally biased region" description="Basic residues" evidence="9">
    <location>
        <begin position="291"/>
        <end position="304"/>
    </location>
</feature>
<keyword evidence="4 8" id="KW-0853">WD repeat</keyword>
<dbReference type="InterPro" id="IPR015943">
    <property type="entry name" value="WD40/YVTN_repeat-like_dom_sf"/>
</dbReference>
<evidence type="ECO:0000256" key="8">
    <source>
        <dbReference type="PROSITE-ProRule" id="PRU00221"/>
    </source>
</evidence>
<dbReference type="SMART" id="SM00320">
    <property type="entry name" value="WD40"/>
    <property type="match status" value="3"/>
</dbReference>
<evidence type="ECO:0000313" key="11">
    <source>
        <dbReference type="Proteomes" id="UP000698800"/>
    </source>
</evidence>
<reference evidence="10" key="1">
    <citation type="submission" date="2021-03" db="EMBL/GenBank/DDBJ databases">
        <title>Comparative genomics and phylogenomic investigation of the class Geoglossomycetes provide insights into ecological specialization and systematics.</title>
        <authorList>
            <person name="Melie T."/>
            <person name="Pirro S."/>
            <person name="Miller A.N."/>
            <person name="Quandt A."/>
        </authorList>
    </citation>
    <scope>NUCLEOTIDE SEQUENCE</scope>
    <source>
        <strain evidence="10">GBOQ0MN5Z8</strain>
    </source>
</reference>
<gene>
    <name evidence="10" type="ORF">FGG08_002658</name>
</gene>
<feature type="compositionally biased region" description="Polar residues" evidence="9">
    <location>
        <begin position="13"/>
        <end position="23"/>
    </location>
</feature>
<sequence length="1249" mass="137271">MPAPQRWKKDSSGRTGMDTSKYTKVQPPGHEHETKSPKSAKTTTNLVMTNGSVKKSKEGEVIPEDGTAERNKASAPEMVKKAQKPEVSSDTLCGDPAALSNGVERVDQDRETPRNYERESRTERRKRKHEKAANAMMQVPLNNGLEAVGQDRIAPKIGEKESRAQRHKRKLGGTSSIATQASLSNGVEAIDKNREAARDGKETRTKRKRKRGEREEGSVGKAQNNAKRPKSAHCEDAKPPSAGPKDPTTSPGPYSSHLVECGSRSGGAVAIKVKRKRKAHRGTAVVLNRKEPKRKRRTRRRRGDGKKVKGLSGLDTASKASGPMSLWKTSEAIGGRLIHADPVFSSDEKYLILALPSALRIYSSSTSLLVRSLPLESSSSRKTAIIGFNISPTSPNHIYVFTSRGRLEIWDWIEGTKIQRWEFQSEIRALAITSASLAENKSDIIFMVEKKYEKWRIKLFELVKDTKPSETDNQTKVVYECQQQILNLRVLYEGRVVVATSGKCLVVGTAKGEVTDGSYVWIEFTSSDWLTCLDVRESSEEPKSKREKSSKGGSLKWSPAIDVVVGDIKGAIFVHSDLLNRLIPSDQRDKSTRLEHVIRGASRRRHWHREAVHSVKWSLDGNYILSGGSETVLVLWQLDTDRQQYLPHLSATVESIVVSPKGSSYAIKLADNSMMTLSTTELKPKASIAGIQAKPWEPPRIPIEAQVKTVDLWEAQTLEKSSELPRVPSVINPLNPAQILLAVSSSQSNSFGPVLGLGSPYLQTFDFVEAHHISRQALARTNITLLNVGPEANKIGEPNIELLSISKNGKWLASVDEWNPPRRDLRFLLLGKGDVIQEQNRRREVYLKFWNWNDEDKIWELVTRVDAPHFSSRRDGSVGAGRVADIAADPSGLGFATVGLDGSVKLWRPKRRTRDGAVLKGRDSKELMSWVCHRTVQIGTQDRVVGLFGDQSASKDEHPAAPCLAYSADGSVVAASYPSSLSQGHSAVHLIDPTSGAIRYVRDGMQIGGILAIGMVGPYVILVGEALIVWDIVQDTLQYGVRLRLNGLSLKQKASMVHLAADQINNTFAISIPILKSTKEGESKQNSLERSHSEVVVFDPAVPKPLFSVSLPNVVTALLPTTGSKGYVVLDLAAELRVIADGGNNGFACDLATTDQELLLGEPQEAATEDAAGGHMMDIDEYLDEEHPTSWLPLQTATSAHDDDDSPPVVGQQQLAEIFDVGPSYAPPPVSELFERVVGLFARKPVPRI</sequence>
<evidence type="ECO:0000256" key="9">
    <source>
        <dbReference type="SAM" id="MobiDB-lite"/>
    </source>
</evidence>
<dbReference type="GO" id="GO:0032040">
    <property type="term" value="C:small-subunit processome"/>
    <property type="evidence" value="ECO:0007669"/>
    <property type="project" value="InterPro"/>
</dbReference>
<feature type="compositionally biased region" description="Polar residues" evidence="9">
    <location>
        <begin position="37"/>
        <end position="53"/>
    </location>
</feature>
<feature type="compositionally biased region" description="Basic and acidic residues" evidence="9">
    <location>
        <begin position="104"/>
        <end position="122"/>
    </location>
</feature>
<dbReference type="Proteomes" id="UP000698800">
    <property type="component" value="Unassembled WGS sequence"/>
</dbReference>
<dbReference type="InterPro" id="IPR053826">
    <property type="entry name" value="WDR75"/>
</dbReference>
<feature type="repeat" description="WD" evidence="8">
    <location>
        <begin position="605"/>
        <end position="646"/>
    </location>
</feature>
<keyword evidence="6" id="KW-0804">Transcription</keyword>
<evidence type="ECO:0000256" key="2">
    <source>
        <dbReference type="ARBA" id="ARBA00022517"/>
    </source>
</evidence>
<comment type="caution">
    <text evidence="10">The sequence shown here is derived from an EMBL/GenBank/DDBJ whole genome shotgun (WGS) entry which is preliminary data.</text>
</comment>
<evidence type="ECO:0008006" key="12">
    <source>
        <dbReference type="Google" id="ProtNLM"/>
    </source>
</evidence>
<evidence type="ECO:0000313" key="10">
    <source>
        <dbReference type="EMBL" id="KAH0542970.1"/>
    </source>
</evidence>
<dbReference type="GO" id="GO:2000234">
    <property type="term" value="P:positive regulation of rRNA processing"/>
    <property type="evidence" value="ECO:0007669"/>
    <property type="project" value="TreeGrafter"/>
</dbReference>
<organism evidence="10 11">
    <name type="scientific">Glutinoglossum americanum</name>
    <dbReference type="NCBI Taxonomy" id="1670608"/>
    <lineage>
        <taxon>Eukaryota</taxon>
        <taxon>Fungi</taxon>
        <taxon>Dikarya</taxon>
        <taxon>Ascomycota</taxon>
        <taxon>Pezizomycotina</taxon>
        <taxon>Geoglossomycetes</taxon>
        <taxon>Geoglossales</taxon>
        <taxon>Geoglossaceae</taxon>
        <taxon>Glutinoglossum</taxon>
    </lineage>
</organism>
<feature type="compositionally biased region" description="Basic residues" evidence="9">
    <location>
        <begin position="272"/>
        <end position="281"/>
    </location>
</feature>
<feature type="compositionally biased region" description="Basic and acidic residues" evidence="9">
    <location>
        <begin position="189"/>
        <end position="203"/>
    </location>
</feature>
<dbReference type="Pfam" id="PF23869">
    <property type="entry name" value="Beta-prop_WDR75_1st"/>
    <property type="match status" value="1"/>
</dbReference>
<dbReference type="PROSITE" id="PS50082">
    <property type="entry name" value="WD_REPEATS_2"/>
    <property type="match status" value="1"/>
</dbReference>
<evidence type="ECO:0000256" key="5">
    <source>
        <dbReference type="ARBA" id="ARBA00022737"/>
    </source>
</evidence>
<dbReference type="EMBL" id="JAGHQL010000042">
    <property type="protein sequence ID" value="KAH0542970.1"/>
    <property type="molecule type" value="Genomic_DNA"/>
</dbReference>
<feature type="compositionally biased region" description="Basic and acidic residues" evidence="9">
    <location>
        <begin position="67"/>
        <end position="84"/>
    </location>
</feature>
<dbReference type="SUPFAM" id="SSF50998">
    <property type="entry name" value="Quinoprotein alcohol dehydrogenase-like"/>
    <property type="match status" value="1"/>
</dbReference>
<accession>A0A9P8HZR3</accession>
<dbReference type="PROSITE" id="PS50294">
    <property type="entry name" value="WD_REPEATS_REGION"/>
    <property type="match status" value="1"/>
</dbReference>
<feature type="region of interest" description="Disordered" evidence="9">
    <location>
        <begin position="1"/>
        <end position="315"/>
    </location>
</feature>
<keyword evidence="5" id="KW-0677">Repeat</keyword>
<dbReference type="SUPFAM" id="SSF69322">
    <property type="entry name" value="Tricorn protease domain 2"/>
    <property type="match status" value="1"/>
</dbReference>
<dbReference type="GO" id="GO:0003723">
    <property type="term" value="F:RNA binding"/>
    <property type="evidence" value="ECO:0007669"/>
    <property type="project" value="InterPro"/>
</dbReference>
<dbReference type="PANTHER" id="PTHR44215">
    <property type="entry name" value="WD REPEAT-CONTAINING PROTEIN 75"/>
    <property type="match status" value="1"/>
</dbReference>
<dbReference type="GO" id="GO:0045943">
    <property type="term" value="P:positive regulation of transcription by RNA polymerase I"/>
    <property type="evidence" value="ECO:0007669"/>
    <property type="project" value="InterPro"/>
</dbReference>
<evidence type="ECO:0000256" key="3">
    <source>
        <dbReference type="ARBA" id="ARBA00022552"/>
    </source>
</evidence>
<protein>
    <recommendedName>
        <fullName evidence="12">WD40 repeat-like protein</fullName>
    </recommendedName>
</protein>
<evidence type="ECO:0000256" key="7">
    <source>
        <dbReference type="ARBA" id="ARBA00023242"/>
    </source>
</evidence>
<dbReference type="AlphaFoldDB" id="A0A9P8HZR3"/>